<name>A0AAC8QHF2_9BACT</name>
<protein>
    <submittedName>
        <fullName evidence="2">Uncharacterized protein</fullName>
    </submittedName>
</protein>
<keyword evidence="1" id="KW-0472">Membrane</keyword>
<dbReference type="EMBL" id="CP011509">
    <property type="protein sequence ID" value="AKJ07538.1"/>
    <property type="molecule type" value="Genomic_DNA"/>
</dbReference>
<dbReference type="RefSeq" id="WP_276326976.1">
    <property type="nucleotide sequence ID" value="NZ_CP011509.1"/>
</dbReference>
<reference evidence="2 3" key="1">
    <citation type="submission" date="2015-05" db="EMBL/GenBank/DDBJ databases">
        <title>Genome assembly of Archangium gephyra DSM 2261.</title>
        <authorList>
            <person name="Sharma G."/>
            <person name="Subramanian S."/>
        </authorList>
    </citation>
    <scope>NUCLEOTIDE SEQUENCE [LARGE SCALE GENOMIC DNA]</scope>
    <source>
        <strain evidence="2 3">DSM 2261</strain>
    </source>
</reference>
<accession>A0AAC8QHF2</accession>
<dbReference type="KEGG" id="age:AA314_09164"/>
<gene>
    <name evidence="2" type="ORF">AA314_09164</name>
</gene>
<keyword evidence="1" id="KW-0812">Transmembrane</keyword>
<evidence type="ECO:0000313" key="2">
    <source>
        <dbReference type="EMBL" id="AKJ07538.1"/>
    </source>
</evidence>
<evidence type="ECO:0000313" key="3">
    <source>
        <dbReference type="Proteomes" id="UP000035579"/>
    </source>
</evidence>
<dbReference type="AlphaFoldDB" id="A0AAC8QHF2"/>
<organism evidence="2 3">
    <name type="scientific">Archangium gephyra</name>
    <dbReference type="NCBI Taxonomy" id="48"/>
    <lineage>
        <taxon>Bacteria</taxon>
        <taxon>Pseudomonadati</taxon>
        <taxon>Myxococcota</taxon>
        <taxon>Myxococcia</taxon>
        <taxon>Myxococcales</taxon>
        <taxon>Cystobacterineae</taxon>
        <taxon>Archangiaceae</taxon>
        <taxon>Archangium</taxon>
    </lineage>
</organism>
<proteinExistence type="predicted"/>
<keyword evidence="1" id="KW-1133">Transmembrane helix</keyword>
<sequence length="42" mass="4695">MKKLGGVGTALINTPMVVWFWDNWPVVAGVVALIFWFAFVNV</sequence>
<feature type="transmembrane region" description="Helical" evidence="1">
    <location>
        <begin position="20"/>
        <end position="40"/>
    </location>
</feature>
<evidence type="ECO:0000256" key="1">
    <source>
        <dbReference type="SAM" id="Phobius"/>
    </source>
</evidence>
<dbReference type="Proteomes" id="UP000035579">
    <property type="component" value="Chromosome"/>
</dbReference>